<reference evidence="2" key="1">
    <citation type="journal article" date="2019" name="Int. J. Syst. Evol. Microbiol.">
        <title>The Global Catalogue of Microorganisms (GCM) 10K type strain sequencing project: providing services to taxonomists for standard genome sequencing and annotation.</title>
        <authorList>
            <consortium name="The Broad Institute Genomics Platform"/>
            <consortium name="The Broad Institute Genome Sequencing Center for Infectious Disease"/>
            <person name="Wu L."/>
            <person name="Ma J."/>
        </authorList>
    </citation>
    <scope>NUCLEOTIDE SEQUENCE [LARGE SCALE GENOMIC DNA]</scope>
    <source>
        <strain evidence="2">CGMCC 4.6997</strain>
    </source>
</reference>
<dbReference type="Proteomes" id="UP001596039">
    <property type="component" value="Unassembled WGS sequence"/>
</dbReference>
<name>A0ABW0NS55_9MICO</name>
<protein>
    <submittedName>
        <fullName evidence="1">DUF3499 family protein</fullName>
    </submittedName>
</protein>
<comment type="caution">
    <text evidence="1">The sequence shown here is derived from an EMBL/GenBank/DDBJ whole genome shotgun (WGS) entry which is preliminary data.</text>
</comment>
<keyword evidence="2" id="KW-1185">Reference proteome</keyword>
<organism evidence="1 2">
    <name type="scientific">Lysinimonas soli</name>
    <dbReference type="NCBI Taxonomy" id="1074233"/>
    <lineage>
        <taxon>Bacteria</taxon>
        <taxon>Bacillati</taxon>
        <taxon>Actinomycetota</taxon>
        <taxon>Actinomycetes</taxon>
        <taxon>Micrococcales</taxon>
        <taxon>Microbacteriaceae</taxon>
        <taxon>Lysinimonas</taxon>
    </lineage>
</organism>
<dbReference type="RefSeq" id="WP_386741082.1">
    <property type="nucleotide sequence ID" value="NZ_JBHSMG010000004.1"/>
</dbReference>
<sequence>MPGRPCSKVACGADAVATLTYDYADAMAVLGPLSIRHEPHSYDLCARHAERLSAPLGWQVVRHSVMDQLGA</sequence>
<evidence type="ECO:0000313" key="2">
    <source>
        <dbReference type="Proteomes" id="UP001596039"/>
    </source>
</evidence>
<dbReference type="InterPro" id="IPR021888">
    <property type="entry name" value="DUF3499"/>
</dbReference>
<gene>
    <name evidence="1" type="ORF">ACFPJ4_14075</name>
</gene>
<proteinExistence type="predicted"/>
<evidence type="ECO:0000313" key="1">
    <source>
        <dbReference type="EMBL" id="MFC5503371.1"/>
    </source>
</evidence>
<dbReference type="Pfam" id="PF12005">
    <property type="entry name" value="DUF3499"/>
    <property type="match status" value="1"/>
</dbReference>
<accession>A0ABW0NS55</accession>
<dbReference type="EMBL" id="JBHSMG010000004">
    <property type="protein sequence ID" value="MFC5503371.1"/>
    <property type="molecule type" value="Genomic_DNA"/>
</dbReference>